<name>A0ABM3TZ05_BALAC</name>
<proteinExistence type="predicted"/>
<feature type="region of interest" description="Disordered" evidence="1">
    <location>
        <begin position="53"/>
        <end position="194"/>
    </location>
</feature>
<feature type="compositionally biased region" description="Pro residues" evidence="1">
    <location>
        <begin position="159"/>
        <end position="183"/>
    </location>
</feature>
<gene>
    <name evidence="3" type="primary">LOC130708699</name>
</gene>
<keyword evidence="2" id="KW-1185">Reference proteome</keyword>
<accession>A0ABM3TZ05</accession>
<dbReference type="RefSeq" id="XP_057407339.1">
    <property type="nucleotide sequence ID" value="XM_057551356.1"/>
</dbReference>
<evidence type="ECO:0000313" key="3">
    <source>
        <dbReference type="RefSeq" id="XP_057407339.1"/>
    </source>
</evidence>
<organism evidence="2 3">
    <name type="scientific">Balaenoptera acutorostrata</name>
    <name type="common">Common minke whale</name>
    <name type="synonym">Balaena rostrata</name>
    <dbReference type="NCBI Taxonomy" id="9767"/>
    <lineage>
        <taxon>Eukaryota</taxon>
        <taxon>Metazoa</taxon>
        <taxon>Chordata</taxon>
        <taxon>Craniata</taxon>
        <taxon>Vertebrata</taxon>
        <taxon>Euteleostomi</taxon>
        <taxon>Mammalia</taxon>
        <taxon>Eutheria</taxon>
        <taxon>Laurasiatheria</taxon>
        <taxon>Artiodactyla</taxon>
        <taxon>Whippomorpha</taxon>
        <taxon>Cetacea</taxon>
        <taxon>Mysticeti</taxon>
        <taxon>Balaenopteridae</taxon>
        <taxon>Balaenoptera</taxon>
    </lineage>
</organism>
<evidence type="ECO:0000256" key="1">
    <source>
        <dbReference type="SAM" id="MobiDB-lite"/>
    </source>
</evidence>
<evidence type="ECO:0000313" key="2">
    <source>
        <dbReference type="Proteomes" id="UP001652580"/>
    </source>
</evidence>
<reference evidence="3" key="1">
    <citation type="submission" date="2025-08" db="UniProtKB">
        <authorList>
            <consortium name="RefSeq"/>
        </authorList>
    </citation>
    <scope>IDENTIFICATION</scope>
</reference>
<dbReference type="Proteomes" id="UP001652580">
    <property type="component" value="Chromosome 8"/>
</dbReference>
<protein>
    <submittedName>
        <fullName evidence="3">Uncharacterized protein LOC130708699</fullName>
    </submittedName>
</protein>
<sequence>MGSVEQGLGRGLALAAGADWHAANLPAALQGGARRAIFRGLYKGAEEAVRWPGSASARDWEGSGDTCTGSRDAEATGLGPHAGLRPSLGRQVEPQAAGACAPQRGEGRVSPFWRGRGRSGGCQGAEKKRQRRKRHTMEQNKGEYAKTAACPRLARRAQSPPPAPPAPLCVPPRPAPPAQPSDPAPGTGRGSHSQLEMIGSGRFAGECVKDNKGNPCRRGVQAGAGNLLGGLNVRLPMWLGERVSVCLAAVVRGGPGLRYGANI</sequence>
<dbReference type="GeneID" id="130708699"/>